<dbReference type="InterPro" id="IPR004089">
    <property type="entry name" value="MCPsignal_dom"/>
</dbReference>
<feature type="domain" description="Methyl-accepting transducer" evidence="11">
    <location>
        <begin position="276"/>
        <end position="512"/>
    </location>
</feature>
<comment type="similarity">
    <text evidence="7">Belongs to the methyl-accepting chemotaxis (MCP) protein family.</text>
</comment>
<evidence type="ECO:0000256" key="3">
    <source>
        <dbReference type="ARBA" id="ARBA00022692"/>
    </source>
</evidence>
<evidence type="ECO:0000256" key="6">
    <source>
        <dbReference type="ARBA" id="ARBA00023224"/>
    </source>
</evidence>
<feature type="compositionally biased region" description="Basic and acidic residues" evidence="9">
    <location>
        <begin position="325"/>
        <end position="344"/>
    </location>
</feature>
<dbReference type="InterPro" id="IPR003660">
    <property type="entry name" value="HAMP_dom"/>
</dbReference>
<dbReference type="RefSeq" id="WP_285575359.1">
    <property type="nucleotide sequence ID" value="NZ_BSDE01000004.1"/>
</dbReference>
<feature type="region of interest" description="Disordered" evidence="9">
    <location>
        <begin position="323"/>
        <end position="352"/>
    </location>
</feature>
<proteinExistence type="inferred from homology"/>
<dbReference type="PROSITE" id="PS50111">
    <property type="entry name" value="CHEMOTAXIS_TRANSDUC_2"/>
    <property type="match status" value="1"/>
</dbReference>
<evidence type="ECO:0000259" key="11">
    <source>
        <dbReference type="PROSITE" id="PS50111"/>
    </source>
</evidence>
<accession>A0ABQ5QGG8</accession>
<evidence type="ECO:0000256" key="5">
    <source>
        <dbReference type="ARBA" id="ARBA00023136"/>
    </source>
</evidence>
<keyword evidence="6 8" id="KW-0807">Transducer</keyword>
<feature type="domain" description="HAMP" evidence="12">
    <location>
        <begin position="215"/>
        <end position="264"/>
    </location>
</feature>
<evidence type="ECO:0000313" key="13">
    <source>
        <dbReference type="EMBL" id="GLH73778.1"/>
    </source>
</evidence>
<keyword evidence="4 10" id="KW-1133">Transmembrane helix</keyword>
<dbReference type="Gene3D" id="1.10.287.950">
    <property type="entry name" value="Methyl-accepting chemotaxis protein"/>
    <property type="match status" value="1"/>
</dbReference>
<name>A0ABQ5QGG8_9BACT</name>
<dbReference type="PROSITE" id="PS50885">
    <property type="entry name" value="HAMP"/>
    <property type="match status" value="1"/>
</dbReference>
<evidence type="ECO:0000313" key="14">
    <source>
        <dbReference type="Proteomes" id="UP001165069"/>
    </source>
</evidence>
<protein>
    <submittedName>
        <fullName evidence="13">Methyl-accepting chemotaxis protein 4</fullName>
    </submittedName>
</protein>
<dbReference type="Gene3D" id="3.30.450.20">
    <property type="entry name" value="PAS domain"/>
    <property type="match status" value="1"/>
</dbReference>
<dbReference type="InterPro" id="IPR004090">
    <property type="entry name" value="Chemotax_Me-accpt_rcpt"/>
</dbReference>
<dbReference type="InterPro" id="IPR033480">
    <property type="entry name" value="sCache_2"/>
</dbReference>
<evidence type="ECO:0000256" key="1">
    <source>
        <dbReference type="ARBA" id="ARBA00004651"/>
    </source>
</evidence>
<dbReference type="CDD" id="cd06225">
    <property type="entry name" value="HAMP"/>
    <property type="match status" value="1"/>
</dbReference>
<dbReference type="PRINTS" id="PR00260">
    <property type="entry name" value="CHEMTRNSDUCR"/>
</dbReference>
<keyword evidence="3 10" id="KW-0812">Transmembrane</keyword>
<keyword evidence="5 10" id="KW-0472">Membrane</keyword>
<evidence type="ECO:0000256" key="9">
    <source>
        <dbReference type="SAM" id="MobiDB-lite"/>
    </source>
</evidence>
<organism evidence="13 14">
    <name type="scientific">Geothrix limicola</name>
    <dbReference type="NCBI Taxonomy" id="2927978"/>
    <lineage>
        <taxon>Bacteria</taxon>
        <taxon>Pseudomonadati</taxon>
        <taxon>Acidobacteriota</taxon>
        <taxon>Holophagae</taxon>
        <taxon>Holophagales</taxon>
        <taxon>Holophagaceae</taxon>
        <taxon>Geothrix</taxon>
    </lineage>
</organism>
<reference evidence="13 14" key="1">
    <citation type="journal article" date="2023" name="Antonie Van Leeuwenhoek">
        <title>Mesoterricola silvestris gen. nov., sp. nov., Mesoterricola sediminis sp. nov., Geothrix oryzae sp. nov., Geothrix edaphica sp. nov., Geothrix rubra sp. nov., and Geothrix limicola sp. nov., six novel members of Acidobacteriota isolated from soils.</title>
        <authorList>
            <person name="Itoh H."/>
            <person name="Sugisawa Y."/>
            <person name="Mise K."/>
            <person name="Xu Z."/>
            <person name="Kuniyasu M."/>
            <person name="Ushijima N."/>
            <person name="Kawano K."/>
            <person name="Kobayashi E."/>
            <person name="Shiratori Y."/>
            <person name="Masuda Y."/>
            <person name="Senoo K."/>
        </authorList>
    </citation>
    <scope>NUCLEOTIDE SEQUENCE [LARGE SCALE GENOMIC DNA]</scope>
    <source>
        <strain evidence="13 14">Red804</strain>
    </source>
</reference>
<evidence type="ECO:0000256" key="10">
    <source>
        <dbReference type="SAM" id="Phobius"/>
    </source>
</evidence>
<dbReference type="PANTHER" id="PTHR32089:SF112">
    <property type="entry name" value="LYSOZYME-LIKE PROTEIN-RELATED"/>
    <property type="match status" value="1"/>
</dbReference>
<dbReference type="Pfam" id="PF00672">
    <property type="entry name" value="HAMP"/>
    <property type="match status" value="1"/>
</dbReference>
<dbReference type="SUPFAM" id="SSF58104">
    <property type="entry name" value="Methyl-accepting chemotaxis protein (MCP) signaling domain"/>
    <property type="match status" value="1"/>
</dbReference>
<feature type="transmembrane region" description="Helical" evidence="10">
    <location>
        <begin position="191"/>
        <end position="210"/>
    </location>
</feature>
<dbReference type="Proteomes" id="UP001165069">
    <property type="component" value="Unassembled WGS sequence"/>
</dbReference>
<comment type="subcellular location">
    <subcellularLocation>
        <location evidence="1">Cell membrane</location>
        <topology evidence="1">Multi-pass membrane protein</topology>
    </subcellularLocation>
</comment>
<dbReference type="Pfam" id="PF00015">
    <property type="entry name" value="MCPsignal"/>
    <property type="match status" value="1"/>
</dbReference>
<dbReference type="SMART" id="SM00283">
    <property type="entry name" value="MA"/>
    <property type="match status" value="1"/>
</dbReference>
<evidence type="ECO:0000256" key="8">
    <source>
        <dbReference type="PROSITE-ProRule" id="PRU00284"/>
    </source>
</evidence>
<dbReference type="EMBL" id="BSDE01000004">
    <property type="protein sequence ID" value="GLH73778.1"/>
    <property type="molecule type" value="Genomic_DNA"/>
</dbReference>
<dbReference type="SMART" id="SM01049">
    <property type="entry name" value="Cache_2"/>
    <property type="match status" value="1"/>
</dbReference>
<evidence type="ECO:0000256" key="2">
    <source>
        <dbReference type="ARBA" id="ARBA00022475"/>
    </source>
</evidence>
<keyword evidence="2" id="KW-1003">Cell membrane</keyword>
<evidence type="ECO:0000256" key="4">
    <source>
        <dbReference type="ARBA" id="ARBA00022989"/>
    </source>
</evidence>
<dbReference type="Pfam" id="PF17200">
    <property type="entry name" value="sCache_2"/>
    <property type="match status" value="1"/>
</dbReference>
<gene>
    <name evidence="13" type="primary">mcp4</name>
    <name evidence="13" type="ORF">GETHLI_22800</name>
</gene>
<evidence type="ECO:0000259" key="12">
    <source>
        <dbReference type="PROSITE" id="PS50885"/>
    </source>
</evidence>
<evidence type="ECO:0000256" key="7">
    <source>
        <dbReference type="ARBA" id="ARBA00029447"/>
    </source>
</evidence>
<sequence>MRTRFQFRSLSSKVLALSLLPVGLFLLFFAAYVLPTLHATVMKAKQDGVRQVVDLAVTMLEAQQAKVQAGHQPLDMTQARAKEVIASLRYDKTNYLWIQEAGPRIVAHPIRPEWNGKLTDELGDPALVKLFRDLERAARPPEGSIHAYEFSKPGQPGLYPKVSYVRTFAPWGWTVGTGVYVDDVDREVRNIAAVMFAGMLLISGLVYVLARSLSRRMARPLHHLVEGLRTSDLSKQIRVDVKDEVGQAALAFNDYNGGMRRIVQDVSEFAARVASGSIELAASADEMAKAVAEIAQVSEDLKSGGERVSEALQALSGDATLVASRTHEAESRSREAVQETDRSAEAGQGTAQGMSDIQEVTGQIVQAVTVIQEIARQTNLLSLNAAIEAAKAGQQGKGFAVVAEEVRKLAERSALAAREIEGLILRTQEVVSGGVTSVDTTLASLSAIRDRIGGVAQSIQEIGGLSRGQAATGQTVASMMNQTTGRLAQNASATHELASTVQEISKTSDELARVAEGLRAVVERFKL</sequence>
<comment type="caution">
    <text evidence="13">The sequence shown here is derived from an EMBL/GenBank/DDBJ whole genome shotgun (WGS) entry which is preliminary data.</text>
</comment>
<dbReference type="PANTHER" id="PTHR32089">
    <property type="entry name" value="METHYL-ACCEPTING CHEMOTAXIS PROTEIN MCPB"/>
    <property type="match status" value="1"/>
</dbReference>
<keyword evidence="14" id="KW-1185">Reference proteome</keyword>